<dbReference type="InterPro" id="IPR004875">
    <property type="entry name" value="DDE_SF_endonuclease_dom"/>
</dbReference>
<protein>
    <recommendedName>
        <fullName evidence="1">DDE-1 domain-containing protein</fullName>
    </recommendedName>
</protein>
<evidence type="ECO:0000313" key="3">
    <source>
        <dbReference type="Proteomes" id="UP001608902"/>
    </source>
</evidence>
<dbReference type="Proteomes" id="UP001608902">
    <property type="component" value="Unassembled WGS sequence"/>
</dbReference>
<dbReference type="InterPro" id="IPR050863">
    <property type="entry name" value="CenT-Element_Derived"/>
</dbReference>
<comment type="caution">
    <text evidence="2">The sequence shown here is derived from an EMBL/GenBank/DDBJ whole genome shotgun (WGS) entry which is preliminary data.</text>
</comment>
<proteinExistence type="predicted"/>
<accession>A0ABD6EYW4</accession>
<dbReference type="Pfam" id="PF03184">
    <property type="entry name" value="DDE_1"/>
    <property type="match status" value="1"/>
</dbReference>
<organism evidence="2 3">
    <name type="scientific">Gnathostoma spinigerum</name>
    <dbReference type="NCBI Taxonomy" id="75299"/>
    <lineage>
        <taxon>Eukaryota</taxon>
        <taxon>Metazoa</taxon>
        <taxon>Ecdysozoa</taxon>
        <taxon>Nematoda</taxon>
        <taxon>Chromadorea</taxon>
        <taxon>Rhabditida</taxon>
        <taxon>Spirurina</taxon>
        <taxon>Gnathostomatomorpha</taxon>
        <taxon>Gnathostomatoidea</taxon>
        <taxon>Gnathostomatidae</taxon>
        <taxon>Gnathostoma</taxon>
    </lineage>
</organism>
<sequence length="151" mass="17313">MTQGLFEDWFMNCFIPQVREYCLEKDIPFKILLLLDNAPGHPPHLGDLHPDVKCIFLPPNTIPVIEPMDQGSIATLKANYLQTTFAQAISAIDAESELTSRDFWKHYKILMCIKNIATAWEAVTTKCMNGIWKNCVKRYVNDFDGFDSEHC</sequence>
<feature type="domain" description="DDE-1" evidence="1">
    <location>
        <begin position="1"/>
        <end position="132"/>
    </location>
</feature>
<evidence type="ECO:0000259" key="1">
    <source>
        <dbReference type="Pfam" id="PF03184"/>
    </source>
</evidence>
<reference evidence="2 3" key="1">
    <citation type="submission" date="2024-08" db="EMBL/GenBank/DDBJ databases">
        <title>Gnathostoma spinigerum genome.</title>
        <authorList>
            <person name="Gonzalez-Bertolin B."/>
            <person name="Monzon S."/>
            <person name="Zaballos A."/>
            <person name="Jimenez P."/>
            <person name="Dekumyoy P."/>
            <person name="Varona S."/>
            <person name="Cuesta I."/>
            <person name="Sumanam S."/>
            <person name="Adisakwattana P."/>
            <person name="Gasser R.B."/>
            <person name="Hernandez-Gonzalez A."/>
            <person name="Young N.D."/>
            <person name="Perteguer M.J."/>
        </authorList>
    </citation>
    <scope>NUCLEOTIDE SEQUENCE [LARGE SCALE GENOMIC DNA]</scope>
    <source>
        <strain evidence="2">AL3</strain>
        <tissue evidence="2">Liver</tissue>
    </source>
</reference>
<gene>
    <name evidence="2" type="ORF">AB6A40_011265</name>
</gene>
<dbReference type="PANTHER" id="PTHR19303">
    <property type="entry name" value="TRANSPOSON"/>
    <property type="match status" value="1"/>
</dbReference>
<evidence type="ECO:0000313" key="2">
    <source>
        <dbReference type="EMBL" id="MFH4984556.1"/>
    </source>
</evidence>
<name>A0ABD6EYW4_9BILA</name>
<dbReference type="EMBL" id="JBGFUD010018656">
    <property type="protein sequence ID" value="MFH4984556.1"/>
    <property type="molecule type" value="Genomic_DNA"/>
</dbReference>
<dbReference type="PANTHER" id="PTHR19303:SF26">
    <property type="entry name" value="TIGGER TRANSPOSABLE ELEMENT-DERIVED PROTEIN 1"/>
    <property type="match status" value="1"/>
</dbReference>
<dbReference type="AlphaFoldDB" id="A0ABD6EYW4"/>
<keyword evidence="3" id="KW-1185">Reference proteome</keyword>